<proteinExistence type="predicted"/>
<comment type="caution">
    <text evidence="1">The sequence shown here is derived from an EMBL/GenBank/DDBJ whole genome shotgun (WGS) entry which is preliminary data.</text>
</comment>
<name>A0ABN0W1K2_9BACI</name>
<evidence type="ECO:0000313" key="2">
    <source>
        <dbReference type="Proteomes" id="UP001500782"/>
    </source>
</evidence>
<organism evidence="1 2">
    <name type="scientific">Bacillus carboniphilus</name>
    <dbReference type="NCBI Taxonomy" id="86663"/>
    <lineage>
        <taxon>Bacteria</taxon>
        <taxon>Bacillati</taxon>
        <taxon>Bacillota</taxon>
        <taxon>Bacilli</taxon>
        <taxon>Bacillales</taxon>
        <taxon>Bacillaceae</taxon>
        <taxon>Bacillus</taxon>
    </lineage>
</organism>
<reference evidence="1 2" key="1">
    <citation type="journal article" date="2019" name="Int. J. Syst. Evol. Microbiol.">
        <title>The Global Catalogue of Microorganisms (GCM) 10K type strain sequencing project: providing services to taxonomists for standard genome sequencing and annotation.</title>
        <authorList>
            <consortium name="The Broad Institute Genomics Platform"/>
            <consortium name="The Broad Institute Genome Sequencing Center for Infectious Disease"/>
            <person name="Wu L."/>
            <person name="Ma J."/>
        </authorList>
    </citation>
    <scope>NUCLEOTIDE SEQUENCE [LARGE SCALE GENOMIC DNA]</scope>
    <source>
        <strain evidence="1 2">JCM 9731</strain>
    </source>
</reference>
<keyword evidence="2" id="KW-1185">Reference proteome</keyword>
<sequence length="66" mass="7338">MVIQKNMSPKAIVGIWEQTGKVFEKFRVPLNEEKLEDLLSPEHLASILFELNHLVGSSKGTCIEGG</sequence>
<accession>A0ABN0W1K2</accession>
<dbReference type="RefSeq" id="WP_343797170.1">
    <property type="nucleotide sequence ID" value="NZ_BAAADJ010000011.1"/>
</dbReference>
<gene>
    <name evidence="1" type="ORF">GCM10008967_11560</name>
</gene>
<dbReference type="EMBL" id="BAAADJ010000011">
    <property type="protein sequence ID" value="GAA0322736.1"/>
    <property type="molecule type" value="Genomic_DNA"/>
</dbReference>
<evidence type="ECO:0000313" key="1">
    <source>
        <dbReference type="EMBL" id="GAA0322736.1"/>
    </source>
</evidence>
<protein>
    <submittedName>
        <fullName evidence="1">Uncharacterized protein</fullName>
    </submittedName>
</protein>
<dbReference type="Proteomes" id="UP001500782">
    <property type="component" value="Unassembled WGS sequence"/>
</dbReference>